<dbReference type="GO" id="GO:0006298">
    <property type="term" value="P:mismatch repair"/>
    <property type="evidence" value="ECO:0007669"/>
    <property type="project" value="InterPro"/>
</dbReference>
<protein>
    <recommendedName>
        <fullName evidence="4">DNA mismatch repair protein S5 domain-containing protein</fullName>
    </recommendedName>
</protein>
<evidence type="ECO:0000256" key="2">
    <source>
        <dbReference type="ARBA" id="ARBA00022763"/>
    </source>
</evidence>
<dbReference type="SMART" id="SM01340">
    <property type="entry name" value="DNA_mis_repair"/>
    <property type="match status" value="1"/>
</dbReference>
<dbReference type="SUPFAM" id="SSF55874">
    <property type="entry name" value="ATPase domain of HSP90 chaperone/DNA topoisomerase II/histidine kinase"/>
    <property type="match status" value="1"/>
</dbReference>
<dbReference type="PANTHER" id="PTHR10073">
    <property type="entry name" value="DNA MISMATCH REPAIR PROTEIN MLH, PMS, MUTL"/>
    <property type="match status" value="1"/>
</dbReference>
<sequence>MAQNLPSAIKALPPATVRRIRTSQVLVDPCSVVKELIYNALDARVTSVFVDITANTVDLLQAKDNGHGIPAEDHPLDRWCVEYIITNKLKERLRKANPDLPRVKDPFFSMNITCPPSSYDSNVEPAKDDVLFADGNLVLKAVEKLLEASYLEATRHDPPISTQPYREQHDGGISSDTQLRASVAQKTRPDERENVGLSPQDPRIWASNMSSIEEEDLLAEALLPCIDEDLGEEAEHGAASLDNPWTIAKMNAPLRRRPPASNIQLMTPAKSRKGATNWSSSPLLSHTIHPGLLSRTEPLTPETVSRSPELRLQIHEDNIDESQVERTAFPRQRSDSSRSRLTRSTGSKMFQSNQKRTVQSKKNPNPPFASPLILSHNDSGVGNPTPKLNNFNAPPRKNQRQQRSFLTQAGPSDLHSAARNTAEDHVRGLHTQNSTDIRSFFREREPTPNLSHSPEPLEHAPSTSPLVIRPPRSQRTRTRSYKRALSFTPLSHLAQNIILTVSAPMTSIVQSTRKVDMGRNGVEWGVAVEDGYDDFPMEITQERMRVWCRRVDGLLHGLFGGVDGVDAAGVLKRRVWEAFGDVDE</sequence>
<reference evidence="5" key="1">
    <citation type="journal article" date="2020" name="Stud. Mycol.">
        <title>101 Dothideomycetes genomes: a test case for predicting lifestyles and emergence of pathogens.</title>
        <authorList>
            <person name="Haridas S."/>
            <person name="Albert R."/>
            <person name="Binder M."/>
            <person name="Bloem J."/>
            <person name="Labutti K."/>
            <person name="Salamov A."/>
            <person name="Andreopoulos B."/>
            <person name="Baker S."/>
            <person name="Barry K."/>
            <person name="Bills G."/>
            <person name="Bluhm B."/>
            <person name="Cannon C."/>
            <person name="Castanera R."/>
            <person name="Culley D."/>
            <person name="Daum C."/>
            <person name="Ezra D."/>
            <person name="Gonzalez J."/>
            <person name="Henrissat B."/>
            <person name="Kuo A."/>
            <person name="Liang C."/>
            <person name="Lipzen A."/>
            <person name="Lutzoni F."/>
            <person name="Magnuson J."/>
            <person name="Mondo S."/>
            <person name="Nolan M."/>
            <person name="Ohm R."/>
            <person name="Pangilinan J."/>
            <person name="Park H.-J."/>
            <person name="Ramirez L."/>
            <person name="Alfaro M."/>
            <person name="Sun H."/>
            <person name="Tritt A."/>
            <person name="Yoshinaga Y."/>
            <person name="Zwiers L.-H."/>
            <person name="Turgeon B."/>
            <person name="Goodwin S."/>
            <person name="Spatafora J."/>
            <person name="Crous P."/>
            <person name="Grigoriev I."/>
        </authorList>
    </citation>
    <scope>NUCLEOTIDE SEQUENCE</scope>
    <source>
        <strain evidence="5">CBS 125425</strain>
    </source>
</reference>
<feature type="compositionally biased region" description="Basic and acidic residues" evidence="3">
    <location>
        <begin position="308"/>
        <end position="317"/>
    </location>
</feature>
<evidence type="ECO:0000313" key="5">
    <source>
        <dbReference type="EMBL" id="KAF2729118.1"/>
    </source>
</evidence>
<keyword evidence="6" id="KW-1185">Reference proteome</keyword>
<feature type="region of interest" description="Disordered" evidence="3">
    <location>
        <begin position="444"/>
        <end position="479"/>
    </location>
</feature>
<evidence type="ECO:0000259" key="4">
    <source>
        <dbReference type="SMART" id="SM01340"/>
    </source>
</evidence>
<dbReference type="InterPro" id="IPR014721">
    <property type="entry name" value="Ribsml_uS5_D2-typ_fold_subgr"/>
</dbReference>
<dbReference type="OrthoDB" id="10263226at2759"/>
<dbReference type="AlphaFoldDB" id="A0A9P4UXQ3"/>
<dbReference type="GO" id="GO:0016887">
    <property type="term" value="F:ATP hydrolysis activity"/>
    <property type="evidence" value="ECO:0007669"/>
    <property type="project" value="InterPro"/>
</dbReference>
<dbReference type="InterPro" id="IPR036890">
    <property type="entry name" value="HATPase_C_sf"/>
</dbReference>
<dbReference type="GO" id="GO:0140664">
    <property type="term" value="F:ATP-dependent DNA damage sensor activity"/>
    <property type="evidence" value="ECO:0007669"/>
    <property type="project" value="InterPro"/>
</dbReference>
<dbReference type="Gene3D" id="3.30.565.10">
    <property type="entry name" value="Histidine kinase-like ATPase, C-terminal domain"/>
    <property type="match status" value="1"/>
</dbReference>
<dbReference type="SUPFAM" id="SSF54211">
    <property type="entry name" value="Ribosomal protein S5 domain 2-like"/>
    <property type="match status" value="1"/>
</dbReference>
<dbReference type="GO" id="GO:0005524">
    <property type="term" value="F:ATP binding"/>
    <property type="evidence" value="ECO:0007669"/>
    <property type="project" value="InterPro"/>
</dbReference>
<gene>
    <name evidence="5" type="ORF">EJ04DRAFT_580858</name>
</gene>
<dbReference type="InterPro" id="IPR013507">
    <property type="entry name" value="DNA_mismatch_S5_2-like"/>
</dbReference>
<comment type="caution">
    <text evidence="5">The sequence shown here is derived from an EMBL/GenBank/DDBJ whole genome shotgun (WGS) entry which is preliminary data.</text>
</comment>
<dbReference type="InterPro" id="IPR038973">
    <property type="entry name" value="MutL/Mlh/Pms-like"/>
</dbReference>
<feature type="compositionally biased region" description="Polar residues" evidence="3">
    <location>
        <begin position="376"/>
        <end position="392"/>
    </location>
</feature>
<evidence type="ECO:0000313" key="6">
    <source>
        <dbReference type="Proteomes" id="UP000799444"/>
    </source>
</evidence>
<evidence type="ECO:0000256" key="1">
    <source>
        <dbReference type="ARBA" id="ARBA00006082"/>
    </source>
</evidence>
<evidence type="ECO:0000256" key="3">
    <source>
        <dbReference type="SAM" id="MobiDB-lite"/>
    </source>
</evidence>
<dbReference type="Gene3D" id="3.30.230.10">
    <property type="match status" value="1"/>
</dbReference>
<dbReference type="Proteomes" id="UP000799444">
    <property type="component" value="Unassembled WGS sequence"/>
</dbReference>
<dbReference type="Pfam" id="PF01119">
    <property type="entry name" value="DNA_mis_repair"/>
    <property type="match status" value="1"/>
</dbReference>
<dbReference type="GO" id="GO:0030983">
    <property type="term" value="F:mismatched DNA binding"/>
    <property type="evidence" value="ECO:0007669"/>
    <property type="project" value="InterPro"/>
</dbReference>
<dbReference type="GO" id="GO:0032389">
    <property type="term" value="C:MutLalpha complex"/>
    <property type="evidence" value="ECO:0007669"/>
    <property type="project" value="TreeGrafter"/>
</dbReference>
<accession>A0A9P4UXQ3</accession>
<name>A0A9P4UXQ3_9PLEO</name>
<feature type="region of interest" description="Disordered" evidence="3">
    <location>
        <begin position="180"/>
        <end position="202"/>
    </location>
</feature>
<dbReference type="PANTHER" id="PTHR10073:SF41">
    <property type="entry name" value="MISMATCH REPAIR PROTEIN, PUTATIVE (AFU_ORTHOLOGUE AFUA_8G05820)-RELATED"/>
    <property type="match status" value="1"/>
</dbReference>
<dbReference type="GO" id="GO:0061982">
    <property type="term" value="P:meiosis I cell cycle process"/>
    <property type="evidence" value="ECO:0007669"/>
    <property type="project" value="UniProtKB-ARBA"/>
</dbReference>
<keyword evidence="2" id="KW-0227">DNA damage</keyword>
<dbReference type="InterPro" id="IPR020568">
    <property type="entry name" value="Ribosomal_Su5_D2-typ_SF"/>
</dbReference>
<dbReference type="EMBL" id="ML996255">
    <property type="protein sequence ID" value="KAF2729118.1"/>
    <property type="molecule type" value="Genomic_DNA"/>
</dbReference>
<feature type="compositionally biased region" description="Polar residues" evidence="3">
    <location>
        <begin position="345"/>
        <end position="363"/>
    </location>
</feature>
<comment type="similarity">
    <text evidence="1">Belongs to the DNA mismatch repair MutL/HexB family.</text>
</comment>
<proteinExistence type="inferred from homology"/>
<feature type="region of interest" description="Disordered" evidence="3">
    <location>
        <begin position="288"/>
        <end position="404"/>
    </location>
</feature>
<organism evidence="5 6">
    <name type="scientific">Polyplosphaeria fusca</name>
    <dbReference type="NCBI Taxonomy" id="682080"/>
    <lineage>
        <taxon>Eukaryota</taxon>
        <taxon>Fungi</taxon>
        <taxon>Dikarya</taxon>
        <taxon>Ascomycota</taxon>
        <taxon>Pezizomycotina</taxon>
        <taxon>Dothideomycetes</taxon>
        <taxon>Pleosporomycetidae</taxon>
        <taxon>Pleosporales</taxon>
        <taxon>Tetraplosphaeriaceae</taxon>
        <taxon>Polyplosphaeria</taxon>
    </lineage>
</organism>
<feature type="domain" description="DNA mismatch repair protein S5" evidence="4">
    <location>
        <begin position="37"/>
        <end position="151"/>
    </location>
</feature>